<dbReference type="AlphaFoldDB" id="A0A5B7JJ00"/>
<evidence type="ECO:0000256" key="2">
    <source>
        <dbReference type="ARBA" id="ARBA00005241"/>
    </source>
</evidence>
<comment type="subcellular location">
    <subcellularLocation>
        <location evidence="1">Membrane</location>
        <topology evidence="1">Multi-pass membrane protein</topology>
    </subcellularLocation>
</comment>
<dbReference type="Proteomes" id="UP000324222">
    <property type="component" value="Unassembled WGS sequence"/>
</dbReference>
<evidence type="ECO:0000256" key="6">
    <source>
        <dbReference type="SAM" id="Phobius"/>
    </source>
</evidence>
<dbReference type="PANTHER" id="PTHR16172:SF30">
    <property type="entry name" value="SUGAR BABY, ISOFORM C"/>
    <property type="match status" value="1"/>
</dbReference>
<reference evidence="8 9" key="1">
    <citation type="submission" date="2019-05" db="EMBL/GenBank/DDBJ databases">
        <title>Another draft genome of Portunus trituberculatus and its Hox gene families provides insights of decapod evolution.</title>
        <authorList>
            <person name="Jeong J.-H."/>
            <person name="Song I."/>
            <person name="Kim S."/>
            <person name="Choi T."/>
            <person name="Kim D."/>
            <person name="Ryu S."/>
            <person name="Kim W."/>
        </authorList>
    </citation>
    <scope>NUCLEOTIDE SEQUENCE [LARGE SCALE GENOMIC DNA]</scope>
    <source>
        <tissue evidence="8">Muscle</tissue>
    </source>
</reference>
<feature type="transmembrane region" description="Helical" evidence="6">
    <location>
        <begin position="118"/>
        <end position="136"/>
    </location>
</feature>
<dbReference type="SUPFAM" id="SSF103473">
    <property type="entry name" value="MFS general substrate transporter"/>
    <property type="match status" value="1"/>
</dbReference>
<accession>A0A5B7JJ00</accession>
<gene>
    <name evidence="8" type="ORF">E2C01_093452</name>
</gene>
<comment type="similarity">
    <text evidence="2">Belongs to the major facilitator superfamily. MFSD6 family.</text>
</comment>
<dbReference type="Gene3D" id="1.20.1250.20">
    <property type="entry name" value="MFS general substrate transporter like domains"/>
    <property type="match status" value="1"/>
</dbReference>
<dbReference type="Pfam" id="PF12832">
    <property type="entry name" value="MFS_1_like"/>
    <property type="match status" value="1"/>
</dbReference>
<evidence type="ECO:0000259" key="7">
    <source>
        <dbReference type="Pfam" id="PF12832"/>
    </source>
</evidence>
<dbReference type="EMBL" id="VSRR010112625">
    <property type="protein sequence ID" value="MPC98101.1"/>
    <property type="molecule type" value="Genomic_DNA"/>
</dbReference>
<keyword evidence="4 6" id="KW-1133">Transmembrane helix</keyword>
<organism evidence="8 9">
    <name type="scientific">Portunus trituberculatus</name>
    <name type="common">Swimming crab</name>
    <name type="synonym">Neptunus trituberculatus</name>
    <dbReference type="NCBI Taxonomy" id="210409"/>
    <lineage>
        <taxon>Eukaryota</taxon>
        <taxon>Metazoa</taxon>
        <taxon>Ecdysozoa</taxon>
        <taxon>Arthropoda</taxon>
        <taxon>Crustacea</taxon>
        <taxon>Multicrustacea</taxon>
        <taxon>Malacostraca</taxon>
        <taxon>Eumalacostraca</taxon>
        <taxon>Eucarida</taxon>
        <taxon>Decapoda</taxon>
        <taxon>Pleocyemata</taxon>
        <taxon>Brachyura</taxon>
        <taxon>Eubrachyura</taxon>
        <taxon>Portunoidea</taxon>
        <taxon>Portunidae</taxon>
        <taxon>Portuninae</taxon>
        <taxon>Portunus</taxon>
    </lineage>
</organism>
<protein>
    <recommendedName>
        <fullName evidence="7">Major facilitator superfamily associated domain-containing protein</fullName>
    </recommendedName>
</protein>
<feature type="domain" description="Major facilitator superfamily associated" evidence="7">
    <location>
        <begin position="25"/>
        <end position="103"/>
    </location>
</feature>
<keyword evidence="5 6" id="KW-0472">Membrane</keyword>
<evidence type="ECO:0000256" key="5">
    <source>
        <dbReference type="ARBA" id="ARBA00023136"/>
    </source>
</evidence>
<feature type="transmembrane region" description="Helical" evidence="6">
    <location>
        <begin position="21"/>
        <end position="41"/>
    </location>
</feature>
<evidence type="ECO:0000256" key="1">
    <source>
        <dbReference type="ARBA" id="ARBA00004141"/>
    </source>
</evidence>
<dbReference type="GO" id="GO:0016020">
    <property type="term" value="C:membrane"/>
    <property type="evidence" value="ECO:0007669"/>
    <property type="project" value="UniProtKB-SubCell"/>
</dbReference>
<dbReference type="InterPro" id="IPR024989">
    <property type="entry name" value="MFS_assoc_dom"/>
</dbReference>
<evidence type="ECO:0000313" key="8">
    <source>
        <dbReference type="EMBL" id="MPC98101.1"/>
    </source>
</evidence>
<evidence type="ECO:0000313" key="9">
    <source>
        <dbReference type="Proteomes" id="UP000324222"/>
    </source>
</evidence>
<comment type="caution">
    <text evidence="8">The sequence shown here is derived from an EMBL/GenBank/DDBJ whole genome shotgun (WGS) entry which is preliminary data.</text>
</comment>
<dbReference type="InterPro" id="IPR036259">
    <property type="entry name" value="MFS_trans_sf"/>
</dbReference>
<dbReference type="OrthoDB" id="515887at2759"/>
<evidence type="ECO:0000256" key="3">
    <source>
        <dbReference type="ARBA" id="ARBA00022692"/>
    </source>
</evidence>
<name>A0A5B7JJ00_PORTR</name>
<dbReference type="InterPro" id="IPR051717">
    <property type="entry name" value="MFS_MFSD6"/>
</dbReference>
<keyword evidence="9" id="KW-1185">Reference proteome</keyword>
<sequence length="145" mass="16231">MQSCCRSHSQQEFHIYHQCTLLTGVITEWLGYTSVLIVSVLSTGLRYSLYYTVSNPWYLLPVELLNDLSYSLFQSVMAVYASHIAPSGAQATVQSLVKAAFSIGEFCFNRSIYATLPLYMAAALVSIHLLSLRFSYVRGAVSKRK</sequence>
<keyword evidence="3 6" id="KW-0812">Transmembrane</keyword>
<proteinExistence type="inferred from homology"/>
<dbReference type="PANTHER" id="PTHR16172">
    <property type="entry name" value="MAJOR FACILITATOR SUPERFAMILY DOMAIN-CONTAINING PROTEIN 6-LIKE"/>
    <property type="match status" value="1"/>
</dbReference>
<evidence type="ECO:0000256" key="4">
    <source>
        <dbReference type="ARBA" id="ARBA00022989"/>
    </source>
</evidence>